<sequence>MRLAFEMVLNGGELPVTNAENGHFVTQSRGDFLFFPNDDLEKAHLRPDIAIQTTERPKGKPLPHMTAPFPRLKCATNTIQDPQCASRIHGNVHRIRPWLTRWPSSTSHFERDVAPYMARQNSSAIPALLASAQRRRPADDELVRGGVSPRPVRDHRTAIQRAPLQARPRPPVAEDYGQRTPAATR</sequence>
<name>A0AAD7DG33_MYCRO</name>
<dbReference type="EMBL" id="JARKIE010000064">
    <property type="protein sequence ID" value="KAJ7690548.1"/>
    <property type="molecule type" value="Genomic_DNA"/>
</dbReference>
<reference evidence="2" key="1">
    <citation type="submission" date="2023-03" db="EMBL/GenBank/DDBJ databases">
        <title>Massive genome expansion in bonnet fungi (Mycena s.s.) driven by repeated elements and novel gene families across ecological guilds.</title>
        <authorList>
            <consortium name="Lawrence Berkeley National Laboratory"/>
            <person name="Harder C.B."/>
            <person name="Miyauchi S."/>
            <person name="Viragh M."/>
            <person name="Kuo A."/>
            <person name="Thoen E."/>
            <person name="Andreopoulos B."/>
            <person name="Lu D."/>
            <person name="Skrede I."/>
            <person name="Drula E."/>
            <person name="Henrissat B."/>
            <person name="Morin E."/>
            <person name="Kohler A."/>
            <person name="Barry K."/>
            <person name="LaButti K."/>
            <person name="Morin E."/>
            <person name="Salamov A."/>
            <person name="Lipzen A."/>
            <person name="Mereny Z."/>
            <person name="Hegedus B."/>
            <person name="Baldrian P."/>
            <person name="Stursova M."/>
            <person name="Weitz H."/>
            <person name="Taylor A."/>
            <person name="Grigoriev I.V."/>
            <person name="Nagy L.G."/>
            <person name="Martin F."/>
            <person name="Kauserud H."/>
        </authorList>
    </citation>
    <scope>NUCLEOTIDE SEQUENCE</scope>
    <source>
        <strain evidence="2">CBHHK067</strain>
    </source>
</reference>
<accession>A0AAD7DG33</accession>
<feature type="region of interest" description="Disordered" evidence="1">
    <location>
        <begin position="132"/>
        <end position="185"/>
    </location>
</feature>
<dbReference type="AlphaFoldDB" id="A0AAD7DG33"/>
<evidence type="ECO:0000313" key="2">
    <source>
        <dbReference type="EMBL" id="KAJ7690548.1"/>
    </source>
</evidence>
<protein>
    <submittedName>
        <fullName evidence="2">Uncharacterized protein</fullName>
    </submittedName>
</protein>
<proteinExistence type="predicted"/>
<organism evidence="2 3">
    <name type="scientific">Mycena rosella</name>
    <name type="common">Pink bonnet</name>
    <name type="synonym">Agaricus rosellus</name>
    <dbReference type="NCBI Taxonomy" id="1033263"/>
    <lineage>
        <taxon>Eukaryota</taxon>
        <taxon>Fungi</taxon>
        <taxon>Dikarya</taxon>
        <taxon>Basidiomycota</taxon>
        <taxon>Agaricomycotina</taxon>
        <taxon>Agaricomycetes</taxon>
        <taxon>Agaricomycetidae</taxon>
        <taxon>Agaricales</taxon>
        <taxon>Marasmiineae</taxon>
        <taxon>Mycenaceae</taxon>
        <taxon>Mycena</taxon>
    </lineage>
</organism>
<comment type="caution">
    <text evidence="2">The sequence shown here is derived from an EMBL/GenBank/DDBJ whole genome shotgun (WGS) entry which is preliminary data.</text>
</comment>
<keyword evidence="3" id="KW-1185">Reference proteome</keyword>
<evidence type="ECO:0000256" key="1">
    <source>
        <dbReference type="SAM" id="MobiDB-lite"/>
    </source>
</evidence>
<gene>
    <name evidence="2" type="ORF">B0H17DRAFT_1331410</name>
</gene>
<evidence type="ECO:0000313" key="3">
    <source>
        <dbReference type="Proteomes" id="UP001221757"/>
    </source>
</evidence>
<dbReference type="Proteomes" id="UP001221757">
    <property type="component" value="Unassembled WGS sequence"/>
</dbReference>